<keyword evidence="1" id="KW-1133">Transmembrane helix</keyword>
<name>A0P3Z5_ROSAI</name>
<organism evidence="2 3">
    <name type="scientific">Roseibium aggregatum (strain ATCC 25650 / DSM 13394 / JCM 20685 / NBRC 16684 / NCIMB 2208 / IAM 12614 / B1)</name>
    <name type="common">Stappia aggregata</name>
    <dbReference type="NCBI Taxonomy" id="384765"/>
    <lineage>
        <taxon>Bacteria</taxon>
        <taxon>Pseudomonadati</taxon>
        <taxon>Pseudomonadota</taxon>
        <taxon>Alphaproteobacteria</taxon>
        <taxon>Hyphomicrobiales</taxon>
        <taxon>Stappiaceae</taxon>
        <taxon>Roseibium</taxon>
    </lineage>
</organism>
<keyword evidence="1" id="KW-0812">Transmembrane</keyword>
<dbReference type="AlphaFoldDB" id="A0P3Z5"/>
<reference evidence="2 3" key="1">
    <citation type="submission" date="2006-05" db="EMBL/GenBank/DDBJ databases">
        <authorList>
            <person name="King G."/>
            <person name="Ferriera S."/>
            <person name="Johnson J."/>
            <person name="Kravitz S."/>
            <person name="Beeson K."/>
            <person name="Sutton G."/>
            <person name="Rogers Y.-H."/>
            <person name="Friedman R."/>
            <person name="Frazier M."/>
            <person name="Venter J.C."/>
        </authorList>
    </citation>
    <scope>NUCLEOTIDE SEQUENCE [LARGE SCALE GENOMIC DNA]</scope>
    <source>
        <strain evidence="3">ATCC 25650 / DSM 13394 / JCM 20685 / NBRC 16684 / NCIMB 2208 / IAM 12614 / B1</strain>
    </source>
</reference>
<keyword evidence="1" id="KW-0472">Membrane</keyword>
<evidence type="ECO:0000256" key="1">
    <source>
        <dbReference type="SAM" id="Phobius"/>
    </source>
</evidence>
<comment type="caution">
    <text evidence="2">The sequence shown here is derived from an EMBL/GenBank/DDBJ whole genome shotgun (WGS) entry which is preliminary data.</text>
</comment>
<dbReference type="EMBL" id="AAUW01000036">
    <property type="protein sequence ID" value="EAV40241.1"/>
    <property type="molecule type" value="Genomic_DNA"/>
</dbReference>
<protein>
    <submittedName>
        <fullName evidence="2">Uncharacterized protein</fullName>
    </submittedName>
</protein>
<feature type="transmembrane region" description="Helical" evidence="1">
    <location>
        <begin position="12"/>
        <end position="37"/>
    </location>
</feature>
<evidence type="ECO:0000313" key="2">
    <source>
        <dbReference type="EMBL" id="EAV40241.1"/>
    </source>
</evidence>
<gene>
    <name evidence="2" type="ORF">SIAM614_00245</name>
</gene>
<evidence type="ECO:0000313" key="3">
    <source>
        <dbReference type="Proteomes" id="UP000004848"/>
    </source>
</evidence>
<proteinExistence type="predicted"/>
<accession>A0P3Z5</accession>
<sequence length="39" mass="4176">MKSARWLPINLPGYCALAIPRGVPAAAALIIIIWIALAF</sequence>
<dbReference type="Proteomes" id="UP000004848">
    <property type="component" value="Unassembled WGS sequence"/>
</dbReference>